<accession>A0A212KJJ6</accession>
<gene>
    <name evidence="8 10" type="primary">acpS</name>
    <name evidence="10" type="ORF">KM92DES2_20230</name>
</gene>
<feature type="domain" description="4'-phosphopantetheinyl transferase" evidence="9">
    <location>
        <begin position="4"/>
        <end position="99"/>
    </location>
</feature>
<dbReference type="NCBIfam" id="TIGR00516">
    <property type="entry name" value="acpS"/>
    <property type="match status" value="1"/>
</dbReference>
<dbReference type="GO" id="GO:0005737">
    <property type="term" value="C:cytoplasm"/>
    <property type="evidence" value="ECO:0007669"/>
    <property type="project" value="UniProtKB-SubCell"/>
</dbReference>
<evidence type="ECO:0000256" key="1">
    <source>
        <dbReference type="ARBA" id="ARBA00022516"/>
    </source>
</evidence>
<dbReference type="InterPro" id="IPR004568">
    <property type="entry name" value="Ppantetheine-prot_Trfase_dom"/>
</dbReference>
<keyword evidence="8" id="KW-0963">Cytoplasm</keyword>
<evidence type="ECO:0000256" key="6">
    <source>
        <dbReference type="ARBA" id="ARBA00023098"/>
    </source>
</evidence>
<comment type="function">
    <text evidence="8">Transfers the 4'-phosphopantetheine moiety from coenzyme A to a Ser of acyl-carrier-protein.</text>
</comment>
<feature type="binding site" evidence="8">
    <location>
        <position position="55"/>
    </location>
    <ligand>
        <name>Mg(2+)</name>
        <dbReference type="ChEBI" id="CHEBI:18420"/>
    </ligand>
</feature>
<protein>
    <recommendedName>
        <fullName evidence="8">Holo-[acyl-carrier-protein] synthase</fullName>
        <shortName evidence="8">Holo-ACP synthase</shortName>
        <ecNumber evidence="8">2.7.8.7</ecNumber>
    </recommendedName>
    <alternativeName>
        <fullName evidence="8">4'-phosphopantetheinyl transferase AcpS</fullName>
    </alternativeName>
</protein>
<reference evidence="10" key="1">
    <citation type="submission" date="2016-04" db="EMBL/GenBank/DDBJ databases">
        <authorList>
            <person name="Evans L.H."/>
            <person name="Alamgir A."/>
            <person name="Owens N."/>
            <person name="Weber N.D."/>
            <person name="Virtaneva K."/>
            <person name="Barbian K."/>
            <person name="Babar A."/>
            <person name="Rosenke K."/>
        </authorList>
    </citation>
    <scope>NUCLEOTIDE SEQUENCE</scope>
    <source>
        <strain evidence="10">92-2</strain>
    </source>
</reference>
<dbReference type="NCBIfam" id="TIGR00556">
    <property type="entry name" value="pantethn_trn"/>
    <property type="match status" value="1"/>
</dbReference>
<proteinExistence type="inferred from homology"/>
<dbReference type="HAMAP" id="MF_00101">
    <property type="entry name" value="AcpS"/>
    <property type="match status" value="1"/>
</dbReference>
<evidence type="ECO:0000256" key="5">
    <source>
        <dbReference type="ARBA" id="ARBA00022842"/>
    </source>
</evidence>
<evidence type="ECO:0000259" key="9">
    <source>
        <dbReference type="Pfam" id="PF01648"/>
    </source>
</evidence>
<name>A0A212KJJ6_9BACT</name>
<dbReference type="RefSeq" id="WP_192111971.1">
    <property type="nucleotide sequence ID" value="NZ_CABUEN010000002.1"/>
</dbReference>
<evidence type="ECO:0000256" key="7">
    <source>
        <dbReference type="ARBA" id="ARBA00023160"/>
    </source>
</evidence>
<dbReference type="EC" id="2.7.8.7" evidence="8"/>
<dbReference type="GO" id="GO:0000287">
    <property type="term" value="F:magnesium ion binding"/>
    <property type="evidence" value="ECO:0007669"/>
    <property type="project" value="UniProtKB-UniRule"/>
</dbReference>
<keyword evidence="3 8" id="KW-0479">Metal-binding</keyword>
<dbReference type="EMBL" id="FLUP01000002">
    <property type="protein sequence ID" value="SBW11906.1"/>
    <property type="molecule type" value="Genomic_DNA"/>
</dbReference>
<dbReference type="InterPro" id="IPR008278">
    <property type="entry name" value="4-PPantetheinyl_Trfase_dom"/>
</dbReference>
<keyword evidence="1 8" id="KW-0444">Lipid biosynthesis</keyword>
<dbReference type="Pfam" id="PF01648">
    <property type="entry name" value="ACPS"/>
    <property type="match status" value="1"/>
</dbReference>
<dbReference type="InterPro" id="IPR002582">
    <property type="entry name" value="ACPS"/>
</dbReference>
<evidence type="ECO:0000256" key="2">
    <source>
        <dbReference type="ARBA" id="ARBA00022679"/>
    </source>
</evidence>
<sequence length="123" mass="13106">MIVGIGTDITELARIKASYDRFGERFLQKILTPDELKLVPENPIAYISGRFAAKEAAVKALGTGFNEGIGPHHIEVLRGPAGQPLLHLHGPALARAEALGMRAAHISISHDRNAAVAVVVLEA</sequence>
<dbReference type="GO" id="GO:0006633">
    <property type="term" value="P:fatty acid biosynthetic process"/>
    <property type="evidence" value="ECO:0007669"/>
    <property type="project" value="UniProtKB-UniRule"/>
</dbReference>
<dbReference type="GO" id="GO:0008897">
    <property type="term" value="F:holo-[acyl-carrier-protein] synthase activity"/>
    <property type="evidence" value="ECO:0007669"/>
    <property type="project" value="UniProtKB-UniRule"/>
</dbReference>
<dbReference type="AlphaFoldDB" id="A0A212KJJ6"/>
<comment type="subcellular location">
    <subcellularLocation>
        <location evidence="8">Cytoplasm</location>
    </subcellularLocation>
</comment>
<keyword evidence="6 8" id="KW-0443">Lipid metabolism</keyword>
<keyword evidence="5 8" id="KW-0460">Magnesium</keyword>
<dbReference type="Gene3D" id="3.90.470.20">
    <property type="entry name" value="4'-phosphopantetheinyl transferase domain"/>
    <property type="match status" value="1"/>
</dbReference>
<dbReference type="SUPFAM" id="SSF56214">
    <property type="entry name" value="4'-phosphopantetheinyl transferase"/>
    <property type="match status" value="1"/>
</dbReference>
<evidence type="ECO:0000256" key="8">
    <source>
        <dbReference type="HAMAP-Rule" id="MF_00101"/>
    </source>
</evidence>
<dbReference type="InterPro" id="IPR037143">
    <property type="entry name" value="4-PPantetheinyl_Trfase_dom_sf"/>
</dbReference>
<comment type="similarity">
    <text evidence="8">Belongs to the P-Pant transferase superfamily. AcpS family.</text>
</comment>
<evidence type="ECO:0000256" key="3">
    <source>
        <dbReference type="ARBA" id="ARBA00022723"/>
    </source>
</evidence>
<keyword evidence="7 8" id="KW-0275">Fatty acid biosynthesis</keyword>
<feature type="binding site" evidence="8">
    <location>
        <position position="8"/>
    </location>
    <ligand>
        <name>Mg(2+)</name>
        <dbReference type="ChEBI" id="CHEBI:18420"/>
    </ligand>
</feature>
<comment type="cofactor">
    <cofactor evidence="8">
        <name>Mg(2+)</name>
        <dbReference type="ChEBI" id="CHEBI:18420"/>
    </cofactor>
</comment>
<evidence type="ECO:0000256" key="4">
    <source>
        <dbReference type="ARBA" id="ARBA00022832"/>
    </source>
</evidence>
<keyword evidence="4 8" id="KW-0276">Fatty acid metabolism</keyword>
<comment type="catalytic activity">
    <reaction evidence="8">
        <text>apo-[ACP] + CoA = holo-[ACP] + adenosine 3',5'-bisphosphate + H(+)</text>
        <dbReference type="Rhea" id="RHEA:12068"/>
        <dbReference type="Rhea" id="RHEA-COMP:9685"/>
        <dbReference type="Rhea" id="RHEA-COMP:9690"/>
        <dbReference type="ChEBI" id="CHEBI:15378"/>
        <dbReference type="ChEBI" id="CHEBI:29999"/>
        <dbReference type="ChEBI" id="CHEBI:57287"/>
        <dbReference type="ChEBI" id="CHEBI:58343"/>
        <dbReference type="ChEBI" id="CHEBI:64479"/>
        <dbReference type="EC" id="2.7.8.7"/>
    </reaction>
</comment>
<evidence type="ECO:0000313" key="10">
    <source>
        <dbReference type="EMBL" id="SBW11906.1"/>
    </source>
</evidence>
<keyword evidence="2 8" id="KW-0808">Transferase</keyword>
<organism evidence="10">
    <name type="scientific">uncultured Desulfovibrio sp</name>
    <dbReference type="NCBI Taxonomy" id="167968"/>
    <lineage>
        <taxon>Bacteria</taxon>
        <taxon>Pseudomonadati</taxon>
        <taxon>Thermodesulfobacteriota</taxon>
        <taxon>Desulfovibrionia</taxon>
        <taxon>Desulfovibrionales</taxon>
        <taxon>Desulfovibrionaceae</taxon>
        <taxon>Desulfovibrio</taxon>
        <taxon>environmental samples</taxon>
    </lineage>
</organism>
<dbReference type="NCBIfam" id="NF011251">
    <property type="entry name" value="PRK14657.1"/>
    <property type="match status" value="1"/>
</dbReference>